<evidence type="ECO:0000256" key="16">
    <source>
        <dbReference type="PROSITE-ProRule" id="PRU00110"/>
    </source>
</evidence>
<dbReference type="SMART" id="SM00073">
    <property type="entry name" value="HPT"/>
    <property type="match status" value="1"/>
</dbReference>
<keyword evidence="13 19" id="KW-0472">Membrane</keyword>
<feature type="domain" description="HPt" evidence="22">
    <location>
        <begin position="663"/>
        <end position="755"/>
    </location>
</feature>
<keyword evidence="9 23" id="KW-0418">Kinase</keyword>
<dbReference type="Pfam" id="PF01627">
    <property type="entry name" value="Hpt"/>
    <property type="match status" value="1"/>
</dbReference>
<dbReference type="RefSeq" id="WP_082161039.1">
    <property type="nucleotide sequence ID" value="NZ_CBTJ020000017.1"/>
</dbReference>
<evidence type="ECO:0000259" key="22">
    <source>
        <dbReference type="PROSITE" id="PS50894"/>
    </source>
</evidence>
<evidence type="ECO:0000256" key="1">
    <source>
        <dbReference type="ARBA" id="ARBA00000085"/>
    </source>
</evidence>
<dbReference type="Pfam" id="PF02518">
    <property type="entry name" value="HATPase_c"/>
    <property type="match status" value="1"/>
</dbReference>
<evidence type="ECO:0000256" key="15">
    <source>
        <dbReference type="ARBA" id="ARBA00068150"/>
    </source>
</evidence>
<name>W6M3U7_9GAMM</name>
<dbReference type="InterPro" id="IPR003594">
    <property type="entry name" value="HATPase_dom"/>
</dbReference>
<dbReference type="SUPFAM" id="SSF55874">
    <property type="entry name" value="ATPase domain of HSP90 chaperone/DNA topoisomerase II/histidine kinase"/>
    <property type="match status" value="1"/>
</dbReference>
<evidence type="ECO:0000256" key="18">
    <source>
        <dbReference type="SAM" id="MobiDB-lite"/>
    </source>
</evidence>
<dbReference type="FunFam" id="3.30.565.10:FF:000010">
    <property type="entry name" value="Sensor histidine kinase RcsC"/>
    <property type="match status" value="1"/>
</dbReference>
<feature type="transmembrane region" description="Helical" evidence="19">
    <location>
        <begin position="132"/>
        <end position="150"/>
    </location>
</feature>
<dbReference type="InterPro" id="IPR036641">
    <property type="entry name" value="HPT_dom_sf"/>
</dbReference>
<dbReference type="Gene3D" id="3.40.50.2300">
    <property type="match status" value="1"/>
</dbReference>
<dbReference type="InterPro" id="IPR001789">
    <property type="entry name" value="Sig_transdc_resp-reg_receiver"/>
</dbReference>
<feature type="modified residue" description="Phosphohistidine" evidence="16">
    <location>
        <position position="702"/>
    </location>
</feature>
<dbReference type="SMART" id="SM00388">
    <property type="entry name" value="HisKA"/>
    <property type="match status" value="1"/>
</dbReference>
<keyword evidence="12" id="KW-0902">Two-component regulatory system</keyword>
<evidence type="ECO:0000313" key="24">
    <source>
        <dbReference type="Proteomes" id="UP000035760"/>
    </source>
</evidence>
<dbReference type="Pfam" id="PF00512">
    <property type="entry name" value="HisKA"/>
    <property type="match status" value="1"/>
</dbReference>
<dbReference type="CDD" id="cd16922">
    <property type="entry name" value="HATPase_EvgS-ArcB-TorS-like"/>
    <property type="match status" value="1"/>
</dbReference>
<reference evidence="23" key="2">
    <citation type="submission" date="2014-03" db="EMBL/GenBank/DDBJ databases">
        <title>Candidatus Competibacter-lineage genomes retrieved from metagenomes reveal functional metabolic diversity.</title>
        <authorList>
            <person name="McIlroy S.J."/>
            <person name="Albertsen M."/>
            <person name="Andresen E.K."/>
            <person name="Saunders A.M."/>
            <person name="Kristiansen R."/>
            <person name="Stokholm-Bjerregaard M."/>
            <person name="Nielsen K.L."/>
            <person name="Nielsen P.H."/>
        </authorList>
    </citation>
    <scope>NUCLEOTIDE SEQUENCE</scope>
    <source>
        <strain evidence="23">Run_A_D11</strain>
    </source>
</reference>
<dbReference type="Pfam" id="PF00072">
    <property type="entry name" value="Response_reg"/>
    <property type="match status" value="1"/>
</dbReference>
<dbReference type="PANTHER" id="PTHR45339:SF1">
    <property type="entry name" value="HYBRID SIGNAL TRANSDUCTION HISTIDINE KINASE J"/>
    <property type="match status" value="1"/>
</dbReference>
<dbReference type="PRINTS" id="PR00344">
    <property type="entry name" value="BCTRLSENSOR"/>
</dbReference>
<dbReference type="CDD" id="cd17546">
    <property type="entry name" value="REC_hyHK_CKI1_RcsC-like"/>
    <property type="match status" value="1"/>
</dbReference>
<evidence type="ECO:0000256" key="2">
    <source>
        <dbReference type="ARBA" id="ARBA00004651"/>
    </source>
</evidence>
<dbReference type="AlphaFoldDB" id="W6M3U7"/>
<evidence type="ECO:0000256" key="3">
    <source>
        <dbReference type="ARBA" id="ARBA00012438"/>
    </source>
</evidence>
<dbReference type="OrthoDB" id="9792854at2"/>
<keyword evidence="6 23" id="KW-0808">Transferase</keyword>
<evidence type="ECO:0000256" key="12">
    <source>
        <dbReference type="ARBA" id="ARBA00023012"/>
    </source>
</evidence>
<keyword evidence="7 19" id="KW-0812">Transmembrane</keyword>
<feature type="modified residue" description="4-aspartylphosphate" evidence="17">
    <location>
        <position position="548"/>
    </location>
</feature>
<dbReference type="CDD" id="cd00088">
    <property type="entry name" value="HPT"/>
    <property type="match status" value="1"/>
</dbReference>
<evidence type="ECO:0000259" key="21">
    <source>
        <dbReference type="PROSITE" id="PS50110"/>
    </source>
</evidence>
<comment type="subcellular location">
    <subcellularLocation>
        <location evidence="2">Cell membrane</location>
        <topology evidence="2">Multi-pass membrane protein</topology>
    </subcellularLocation>
</comment>
<dbReference type="Gene3D" id="1.10.287.130">
    <property type="match status" value="1"/>
</dbReference>
<dbReference type="SUPFAM" id="SSF47384">
    <property type="entry name" value="Homodimeric domain of signal transducing histidine kinase"/>
    <property type="match status" value="1"/>
</dbReference>
<evidence type="ECO:0000256" key="4">
    <source>
        <dbReference type="ARBA" id="ARBA00022475"/>
    </source>
</evidence>
<proteinExistence type="predicted"/>
<dbReference type="STRING" id="1400863.BN873_120008"/>
<dbReference type="Proteomes" id="UP000035760">
    <property type="component" value="Unassembled WGS sequence"/>
</dbReference>
<dbReference type="InterPro" id="IPR004358">
    <property type="entry name" value="Sig_transdc_His_kin-like_C"/>
</dbReference>
<feature type="transmembrane region" description="Helical" evidence="19">
    <location>
        <begin position="107"/>
        <end position="126"/>
    </location>
</feature>
<dbReference type="CDD" id="cd00082">
    <property type="entry name" value="HisKA"/>
    <property type="match status" value="1"/>
</dbReference>
<dbReference type="SMART" id="SM00448">
    <property type="entry name" value="REC"/>
    <property type="match status" value="1"/>
</dbReference>
<dbReference type="Gene3D" id="3.30.565.10">
    <property type="entry name" value="Histidine kinase-like ATPase, C-terminal domain"/>
    <property type="match status" value="1"/>
</dbReference>
<feature type="transmembrane region" description="Helical" evidence="19">
    <location>
        <begin position="37"/>
        <end position="57"/>
    </location>
</feature>
<dbReference type="SUPFAM" id="SSF47226">
    <property type="entry name" value="Histidine-containing phosphotransfer domain, HPT domain"/>
    <property type="match status" value="1"/>
</dbReference>
<dbReference type="PROSITE" id="PS50894">
    <property type="entry name" value="HPT"/>
    <property type="match status" value="1"/>
</dbReference>
<evidence type="ECO:0000256" key="9">
    <source>
        <dbReference type="ARBA" id="ARBA00022777"/>
    </source>
</evidence>
<comment type="caution">
    <text evidence="23">The sequence shown here is derived from an EMBL/GenBank/DDBJ whole genome shotgun (WGS) entry which is preliminary data.</text>
</comment>
<keyword evidence="5 17" id="KW-0597">Phosphoprotein</keyword>
<dbReference type="PANTHER" id="PTHR45339">
    <property type="entry name" value="HYBRID SIGNAL TRANSDUCTION HISTIDINE KINASE J"/>
    <property type="match status" value="1"/>
</dbReference>
<gene>
    <name evidence="23" type="ORF">BN873_120008</name>
</gene>
<evidence type="ECO:0000256" key="19">
    <source>
        <dbReference type="SAM" id="Phobius"/>
    </source>
</evidence>
<keyword evidence="24" id="KW-1185">Reference proteome</keyword>
<evidence type="ECO:0000256" key="8">
    <source>
        <dbReference type="ARBA" id="ARBA00022741"/>
    </source>
</evidence>
<dbReference type="InterPro" id="IPR036890">
    <property type="entry name" value="HATPase_C_sf"/>
</dbReference>
<keyword evidence="11 19" id="KW-1133">Transmembrane helix</keyword>
<evidence type="ECO:0000256" key="13">
    <source>
        <dbReference type="ARBA" id="ARBA00023136"/>
    </source>
</evidence>
<sequence>MSRWSRFLTHAKPDTVVYATRNRVALEQLRLFHSNTLVSQTMSLIIGILIAIVFWSTGEKVELITWFLLVLLAAGIRLTQSRRFSRLTLDHATATSRIAAWEHWSRAAALMSGVIWGSGAVGLYPVDDPHRELFLCLMMLGMCSAGMALLAPIRGALLFFAGPILIPLCLLCLSKGGFMYSIIAVSALLKLFTLVVSAERYRHNIAENQRLRFENEALVENLTSSKEAALAAKNEADAANQAKSEFLANMSHEIRTPMNAILGLTQLGLQATPEQQLEYLAKINDSAALLLNILNDILDFSKIEAGKISLEKINFDLYELVDSLTCIIDAQAKVKDLDFKVEIAPEMPRYVTGDSLRLRQIVMNLANNAVKFTERGHIVLKITCMATNDHSILLHCSITDTGIGLTPEQKTRLFHAFSQADTSTTRKFGGTGLGLVIAKRLVELMDGEIAAESTHGQGSTFYFSVPLAVAEDPIRKISPSPGLDEPNGDSYQAQLRGARVLVAEDNALNQEVIQEFLARAGIHVTLVGNGLEAIERVQHQSFDVVLMDLQMPVMDGLEAARELRKIPQSAKTPIIALTANVFQADIERCIAAGMNDHVGKPIKVEALFSKLETWLKHAGFQPPEETVPSPQSPPTEPEMTQAQIPSAPPDPDIATALARIGNNEGLFLKLVALFRQSEAETPQRLRQALAAHDAELSHRLAHTLKSTAGTMGANRLQAAALVIEQILRVGGEISEGLLVDLEAAHAEAMAGLAAFESRAGAG</sequence>
<protein>
    <recommendedName>
        <fullName evidence="15">Sensory/regulatory protein RpfC</fullName>
        <ecNumber evidence="3">2.7.13.3</ecNumber>
    </recommendedName>
</protein>
<dbReference type="PROSITE" id="PS50109">
    <property type="entry name" value="HIS_KIN"/>
    <property type="match status" value="1"/>
</dbReference>
<dbReference type="FunFam" id="1.10.287.130:FF:000002">
    <property type="entry name" value="Two-component osmosensing histidine kinase"/>
    <property type="match status" value="1"/>
</dbReference>
<feature type="domain" description="Response regulatory" evidence="21">
    <location>
        <begin position="499"/>
        <end position="615"/>
    </location>
</feature>
<dbReference type="GO" id="GO:0005886">
    <property type="term" value="C:plasma membrane"/>
    <property type="evidence" value="ECO:0007669"/>
    <property type="project" value="UniProtKB-SubCell"/>
</dbReference>
<dbReference type="EC" id="2.7.13.3" evidence="3"/>
<evidence type="ECO:0000256" key="6">
    <source>
        <dbReference type="ARBA" id="ARBA00022679"/>
    </source>
</evidence>
<dbReference type="PROSITE" id="PS50110">
    <property type="entry name" value="RESPONSE_REGULATORY"/>
    <property type="match status" value="1"/>
</dbReference>
<keyword evidence="8" id="KW-0547">Nucleotide-binding</keyword>
<organism evidence="23 24">
    <name type="scientific">Candidatus Competibacter denitrificans Run_A_D11</name>
    <dbReference type="NCBI Taxonomy" id="1400863"/>
    <lineage>
        <taxon>Bacteria</taxon>
        <taxon>Pseudomonadati</taxon>
        <taxon>Pseudomonadota</taxon>
        <taxon>Gammaproteobacteria</taxon>
        <taxon>Candidatus Competibacteraceae</taxon>
        <taxon>Candidatus Competibacter</taxon>
    </lineage>
</organism>
<dbReference type="InterPro" id="IPR011006">
    <property type="entry name" value="CheY-like_superfamily"/>
</dbReference>
<feature type="domain" description="Histidine kinase" evidence="20">
    <location>
        <begin position="249"/>
        <end position="469"/>
    </location>
</feature>
<dbReference type="InterPro" id="IPR036097">
    <property type="entry name" value="HisK_dim/P_sf"/>
</dbReference>
<comment type="catalytic activity">
    <reaction evidence="1">
        <text>ATP + protein L-histidine = ADP + protein N-phospho-L-histidine.</text>
        <dbReference type="EC" id="2.7.13.3"/>
    </reaction>
</comment>
<evidence type="ECO:0000256" key="11">
    <source>
        <dbReference type="ARBA" id="ARBA00022989"/>
    </source>
</evidence>
<evidence type="ECO:0000313" key="23">
    <source>
        <dbReference type="EMBL" id="CDI01154.1"/>
    </source>
</evidence>
<keyword evidence="10" id="KW-0067">ATP-binding</keyword>
<feature type="transmembrane region" description="Helical" evidence="19">
    <location>
        <begin position="63"/>
        <end position="79"/>
    </location>
</feature>
<comment type="subunit">
    <text evidence="14">At low DSF concentrations, interacts with RpfF.</text>
</comment>
<evidence type="ECO:0000256" key="14">
    <source>
        <dbReference type="ARBA" id="ARBA00064003"/>
    </source>
</evidence>
<evidence type="ECO:0000256" key="10">
    <source>
        <dbReference type="ARBA" id="ARBA00022840"/>
    </source>
</evidence>
<dbReference type="InterPro" id="IPR008207">
    <property type="entry name" value="Sig_transdc_His_kin_Hpt_dom"/>
</dbReference>
<evidence type="ECO:0000259" key="20">
    <source>
        <dbReference type="PROSITE" id="PS50109"/>
    </source>
</evidence>
<dbReference type="GO" id="GO:0000155">
    <property type="term" value="F:phosphorelay sensor kinase activity"/>
    <property type="evidence" value="ECO:0007669"/>
    <property type="project" value="InterPro"/>
</dbReference>
<dbReference type="GO" id="GO:0005524">
    <property type="term" value="F:ATP binding"/>
    <property type="evidence" value="ECO:0007669"/>
    <property type="project" value="UniProtKB-KW"/>
</dbReference>
<dbReference type="Gene3D" id="1.20.120.160">
    <property type="entry name" value="HPT domain"/>
    <property type="match status" value="1"/>
</dbReference>
<dbReference type="SMART" id="SM00387">
    <property type="entry name" value="HATPase_c"/>
    <property type="match status" value="1"/>
</dbReference>
<dbReference type="SUPFAM" id="SSF52172">
    <property type="entry name" value="CheY-like"/>
    <property type="match status" value="1"/>
</dbReference>
<feature type="region of interest" description="Disordered" evidence="18">
    <location>
        <begin position="619"/>
        <end position="648"/>
    </location>
</feature>
<evidence type="ECO:0000256" key="17">
    <source>
        <dbReference type="PROSITE-ProRule" id="PRU00169"/>
    </source>
</evidence>
<accession>W6M3U7</accession>
<evidence type="ECO:0000256" key="5">
    <source>
        <dbReference type="ARBA" id="ARBA00022553"/>
    </source>
</evidence>
<dbReference type="EMBL" id="CBTJ020000017">
    <property type="protein sequence ID" value="CDI01154.1"/>
    <property type="molecule type" value="Genomic_DNA"/>
</dbReference>
<evidence type="ECO:0000256" key="7">
    <source>
        <dbReference type="ARBA" id="ARBA00022692"/>
    </source>
</evidence>
<dbReference type="InterPro" id="IPR005467">
    <property type="entry name" value="His_kinase_dom"/>
</dbReference>
<dbReference type="InterPro" id="IPR003661">
    <property type="entry name" value="HisK_dim/P_dom"/>
</dbReference>
<keyword evidence="4" id="KW-1003">Cell membrane</keyword>
<reference evidence="23" key="1">
    <citation type="submission" date="2013-07" db="EMBL/GenBank/DDBJ databases">
        <authorList>
            <person name="McIlroy S."/>
        </authorList>
    </citation>
    <scope>NUCLEOTIDE SEQUENCE [LARGE SCALE GENOMIC DNA]</scope>
    <source>
        <strain evidence="23">Run_A_D11</strain>
    </source>
</reference>